<dbReference type="RefSeq" id="WP_381519981.1">
    <property type="nucleotide sequence ID" value="NZ_JBHULN010000002.1"/>
</dbReference>
<proteinExistence type="predicted"/>
<accession>A0ABW5M1L8</accession>
<dbReference type="Proteomes" id="UP001597469">
    <property type="component" value="Unassembled WGS sequence"/>
</dbReference>
<evidence type="ECO:0000313" key="1">
    <source>
        <dbReference type="EMBL" id="MFD2569991.1"/>
    </source>
</evidence>
<dbReference type="EMBL" id="JBHULN010000002">
    <property type="protein sequence ID" value="MFD2569991.1"/>
    <property type="molecule type" value="Genomic_DNA"/>
</dbReference>
<reference evidence="2" key="1">
    <citation type="journal article" date="2019" name="Int. J. Syst. Evol. Microbiol.">
        <title>The Global Catalogue of Microorganisms (GCM) 10K type strain sequencing project: providing services to taxonomists for standard genome sequencing and annotation.</title>
        <authorList>
            <consortium name="The Broad Institute Genomics Platform"/>
            <consortium name="The Broad Institute Genome Sequencing Center for Infectious Disease"/>
            <person name="Wu L."/>
            <person name="Ma J."/>
        </authorList>
    </citation>
    <scope>NUCLEOTIDE SEQUENCE [LARGE SCALE GENOMIC DNA]</scope>
    <source>
        <strain evidence="2">KCTC 42805</strain>
    </source>
</reference>
<comment type="caution">
    <text evidence="1">The sequence shown here is derived from an EMBL/GenBank/DDBJ whole genome shotgun (WGS) entry which is preliminary data.</text>
</comment>
<dbReference type="InterPro" id="IPR011009">
    <property type="entry name" value="Kinase-like_dom_sf"/>
</dbReference>
<dbReference type="Gene3D" id="1.10.510.10">
    <property type="entry name" value="Transferase(Phosphotransferase) domain 1"/>
    <property type="match status" value="1"/>
</dbReference>
<keyword evidence="2" id="KW-1185">Reference proteome</keyword>
<evidence type="ECO:0008006" key="3">
    <source>
        <dbReference type="Google" id="ProtNLM"/>
    </source>
</evidence>
<gene>
    <name evidence="1" type="ORF">ACFSUS_05055</name>
</gene>
<sequence>MKYPRQLSSGANNTVIVLSDTEVAKLFLGDTRSDIGSEAEKMKFANKINDLVAHFVRLDYNDELQAEMLVMERIRPIDYRAYEIERRELWYDVFADELHQLHQAGFVHRDLRRPSDLDGLAFDNILLTEQGLRLIDVGISALRHQVGDKIFTKYLEVENAELEQFRTYFLNR</sequence>
<protein>
    <recommendedName>
        <fullName evidence="3">Protein kinase domain-containing protein</fullName>
    </recommendedName>
</protein>
<dbReference type="SUPFAM" id="SSF56112">
    <property type="entry name" value="Protein kinase-like (PK-like)"/>
    <property type="match status" value="1"/>
</dbReference>
<organism evidence="1 2">
    <name type="scientific">Spirosoma soli</name>
    <dbReference type="NCBI Taxonomy" id="1770529"/>
    <lineage>
        <taxon>Bacteria</taxon>
        <taxon>Pseudomonadati</taxon>
        <taxon>Bacteroidota</taxon>
        <taxon>Cytophagia</taxon>
        <taxon>Cytophagales</taxon>
        <taxon>Cytophagaceae</taxon>
        <taxon>Spirosoma</taxon>
    </lineage>
</organism>
<name>A0ABW5M1L8_9BACT</name>
<evidence type="ECO:0000313" key="2">
    <source>
        <dbReference type="Proteomes" id="UP001597469"/>
    </source>
</evidence>